<keyword evidence="2" id="KW-1185">Reference proteome</keyword>
<name>A0ABY7ECF2_MYAAR</name>
<dbReference type="EMBL" id="CP111016">
    <property type="protein sequence ID" value="WAR06576.1"/>
    <property type="molecule type" value="Genomic_DNA"/>
</dbReference>
<protein>
    <submittedName>
        <fullName evidence="1">Uncharacterized protein</fullName>
    </submittedName>
</protein>
<sequence>MYFTTAEHINVTFVIIVALWIYSDATLQKNLPEVFGCVGMDKVIPFIESDVAQVSNFVYKVTKPGSPHFPILVYEVTEGRETILNNYNVAYGSQNDGRITLTNPTSDNSGMYRIEVTYMIASGLAADYTEVTVTFSCKRHW</sequence>
<gene>
    <name evidence="1" type="ORF">MAR_021945</name>
</gene>
<organism evidence="1 2">
    <name type="scientific">Mya arenaria</name>
    <name type="common">Soft-shell clam</name>
    <dbReference type="NCBI Taxonomy" id="6604"/>
    <lineage>
        <taxon>Eukaryota</taxon>
        <taxon>Metazoa</taxon>
        <taxon>Spiralia</taxon>
        <taxon>Lophotrochozoa</taxon>
        <taxon>Mollusca</taxon>
        <taxon>Bivalvia</taxon>
        <taxon>Autobranchia</taxon>
        <taxon>Heteroconchia</taxon>
        <taxon>Euheterodonta</taxon>
        <taxon>Imparidentia</taxon>
        <taxon>Neoheterodontei</taxon>
        <taxon>Myida</taxon>
        <taxon>Myoidea</taxon>
        <taxon>Myidae</taxon>
        <taxon>Mya</taxon>
    </lineage>
</organism>
<evidence type="ECO:0000313" key="1">
    <source>
        <dbReference type="EMBL" id="WAR06576.1"/>
    </source>
</evidence>
<accession>A0ABY7ECF2</accession>
<dbReference type="Proteomes" id="UP001164746">
    <property type="component" value="Chromosome 5"/>
</dbReference>
<proteinExistence type="predicted"/>
<evidence type="ECO:0000313" key="2">
    <source>
        <dbReference type="Proteomes" id="UP001164746"/>
    </source>
</evidence>
<reference evidence="1" key="1">
    <citation type="submission" date="2022-11" db="EMBL/GenBank/DDBJ databases">
        <title>Centuries of genome instability and evolution in soft-shell clam transmissible cancer (bioRxiv).</title>
        <authorList>
            <person name="Hart S.F.M."/>
            <person name="Yonemitsu M.A."/>
            <person name="Giersch R.M."/>
            <person name="Beal B.F."/>
            <person name="Arriagada G."/>
            <person name="Davis B.W."/>
            <person name="Ostrander E.A."/>
            <person name="Goff S.P."/>
            <person name="Metzger M.J."/>
        </authorList>
    </citation>
    <scope>NUCLEOTIDE SEQUENCE</scope>
    <source>
        <strain evidence="1">MELC-2E11</strain>
        <tissue evidence="1">Siphon/mantle</tissue>
    </source>
</reference>